<evidence type="ECO:0000313" key="2">
    <source>
        <dbReference type="Proteomes" id="UP000816034"/>
    </source>
</evidence>
<protein>
    <submittedName>
        <fullName evidence="1">Uncharacterized protein</fullName>
    </submittedName>
</protein>
<reference evidence="1 2" key="1">
    <citation type="journal article" date="2018" name="BMC Genomics">
        <title>The genome of Naegleria lovaniensis, the basis for a comparative approach to unravel pathogenicity factors of the human pathogenic amoeba N. fowleri.</title>
        <authorList>
            <person name="Liechti N."/>
            <person name="Schurch N."/>
            <person name="Bruggmann R."/>
            <person name="Wittwer M."/>
        </authorList>
    </citation>
    <scope>NUCLEOTIDE SEQUENCE [LARGE SCALE GENOMIC DNA]</scope>
    <source>
        <strain evidence="1 2">ATCC 30569</strain>
    </source>
</reference>
<name>A0AA88KHE3_NAELO</name>
<gene>
    <name evidence="1" type="ORF">C9374_008723</name>
</gene>
<dbReference type="AlphaFoldDB" id="A0AA88KHE3"/>
<organism evidence="1 2">
    <name type="scientific">Naegleria lovaniensis</name>
    <name type="common">Amoeba</name>
    <dbReference type="NCBI Taxonomy" id="51637"/>
    <lineage>
        <taxon>Eukaryota</taxon>
        <taxon>Discoba</taxon>
        <taxon>Heterolobosea</taxon>
        <taxon>Tetramitia</taxon>
        <taxon>Eutetramitia</taxon>
        <taxon>Vahlkampfiidae</taxon>
        <taxon>Naegleria</taxon>
    </lineage>
</organism>
<evidence type="ECO:0000313" key="1">
    <source>
        <dbReference type="EMBL" id="KAG2378101.1"/>
    </source>
</evidence>
<dbReference type="GeneID" id="68101177"/>
<dbReference type="InterPro" id="IPR011990">
    <property type="entry name" value="TPR-like_helical_dom_sf"/>
</dbReference>
<comment type="caution">
    <text evidence="1">The sequence shown here is derived from an EMBL/GenBank/DDBJ whole genome shotgun (WGS) entry which is preliminary data.</text>
</comment>
<dbReference type="SMART" id="SM00028">
    <property type="entry name" value="TPR"/>
    <property type="match status" value="3"/>
</dbReference>
<dbReference type="Proteomes" id="UP000816034">
    <property type="component" value="Unassembled WGS sequence"/>
</dbReference>
<accession>A0AA88KHE3</accession>
<dbReference type="SUPFAM" id="SSF48452">
    <property type="entry name" value="TPR-like"/>
    <property type="match status" value="1"/>
</dbReference>
<dbReference type="InterPro" id="IPR019734">
    <property type="entry name" value="TPR_rpt"/>
</dbReference>
<sequence length="807" mass="93388">MLQNAFQSMLSSSSNGGFRISSNDSQGSLNPIIPSWMKEWMKLSNSKNNLKNMFDKEQYGFIIERIEEFEKSFRMEKENRIRDHDHGGIAEFRNDICYLSVMIDKVICSILNHAPLNDDSVRTSAHSSALDGHLSHLHRVLDTFSKKDDLSIHDSLYLIFGLKAYIIGVYNDIVLNQAHETTRKAKDIIHSLNHSLQFCLNIVLKKFVRKDLKDFDYFDSLQDAIEQHFSGYLFEDEQLAPKTKKRKKSSSSNLPMNDYANALMDYLDYADNQFIFPLLNLHIHIFQAFNYLNSLWLTKRKYSNILRTSYNPSTTKGVVTTVLKKLTNLCALNNNANLEFTILDVERTSNVHIILSLIEEGKLEDAKSICNCMTDYIPSLFLLGIIFLQEDNVKISKECFLQVVQLAHESHNRHEHTYLIHSCKLISLLFIKEWNLVDGLTWFQKACDLEKTENIQSKVESLYNICKIKEWIGELYSKRKVLKDIYQILTTTGHTLLTSSEKESISINPILILYQIGLCLLKEENFQNACQCFDYILTNLLTNNEKCWGRLNQNPVTTHTDELVSPLILLRLYIYCLLQTFNFEKAFSLCDFVLKKLGNDSPDIWPFQLYKCDALMALERPLSECELVLDSVLQGKDSHNISRIVKSIVYNNKALILICRHQQNDALKLLKKSLALLPETAFDDDYFKKMMYDLQASITFNITTTYVALNQIEDAAKWWFSFRKIPFSTHITSEQYAQQFTLLEQKQSLKAIKGDVCGNLIEDPNDSTTFMLLSHVTGKCTRQQQFALDLLMLKLYSKHLEKMEEMV</sequence>
<dbReference type="Gene3D" id="1.25.40.10">
    <property type="entry name" value="Tetratricopeptide repeat domain"/>
    <property type="match status" value="1"/>
</dbReference>
<proteinExistence type="predicted"/>
<dbReference type="EMBL" id="PYSW02000035">
    <property type="protein sequence ID" value="KAG2378101.1"/>
    <property type="molecule type" value="Genomic_DNA"/>
</dbReference>
<keyword evidence="2" id="KW-1185">Reference proteome</keyword>
<dbReference type="RefSeq" id="XP_044545363.1">
    <property type="nucleotide sequence ID" value="XM_044698831.1"/>
</dbReference>